<dbReference type="Gene3D" id="3.40.50.300">
    <property type="entry name" value="P-loop containing nucleotide triphosphate hydrolases"/>
    <property type="match status" value="1"/>
</dbReference>
<reference evidence="7" key="1">
    <citation type="submission" date="2024-07" db="EMBL/GenBank/DDBJ databases">
        <title>Two chromosome-level genome assemblies of Korean endemic species Abeliophyllum distichum and Forsythia ovata (Oleaceae).</title>
        <authorList>
            <person name="Jang H."/>
        </authorList>
    </citation>
    <scope>NUCLEOTIDE SEQUENCE [LARGE SCALE GENOMIC DNA]</scope>
</reference>
<dbReference type="EMBL" id="JBFOLJ010000010">
    <property type="protein sequence ID" value="KAL2501119.1"/>
    <property type="molecule type" value="Genomic_DNA"/>
</dbReference>
<dbReference type="GO" id="GO:0016787">
    <property type="term" value="F:hydrolase activity"/>
    <property type="evidence" value="ECO:0007669"/>
    <property type="project" value="UniProtKB-KW"/>
</dbReference>
<feature type="domain" description="Helicase ATP-binding" evidence="5">
    <location>
        <begin position="289"/>
        <end position="362"/>
    </location>
</feature>
<feature type="region of interest" description="Disordered" evidence="4">
    <location>
        <begin position="221"/>
        <end position="241"/>
    </location>
</feature>
<feature type="compositionally biased region" description="Pro residues" evidence="4">
    <location>
        <begin position="1"/>
        <end position="15"/>
    </location>
</feature>
<dbReference type="GO" id="GO:0004386">
    <property type="term" value="F:helicase activity"/>
    <property type="evidence" value="ECO:0007669"/>
    <property type="project" value="UniProtKB-KW"/>
</dbReference>
<feature type="region of interest" description="Disordered" evidence="4">
    <location>
        <begin position="41"/>
        <end position="61"/>
    </location>
</feature>
<keyword evidence="2 6" id="KW-0347">Helicase</keyword>
<evidence type="ECO:0000313" key="7">
    <source>
        <dbReference type="Proteomes" id="UP001604277"/>
    </source>
</evidence>
<keyword evidence="2 6" id="KW-0067">ATP-binding</keyword>
<keyword evidence="2 6" id="KW-0547">Nucleotide-binding</keyword>
<dbReference type="SUPFAM" id="SSF52540">
    <property type="entry name" value="P-loop containing nucleoside triphosphate hydrolases"/>
    <property type="match status" value="1"/>
</dbReference>
<dbReference type="InterPro" id="IPR014001">
    <property type="entry name" value="Helicase_ATP-bd"/>
</dbReference>
<organism evidence="6 7">
    <name type="scientific">Forsythia ovata</name>
    <dbReference type="NCBI Taxonomy" id="205694"/>
    <lineage>
        <taxon>Eukaryota</taxon>
        <taxon>Viridiplantae</taxon>
        <taxon>Streptophyta</taxon>
        <taxon>Embryophyta</taxon>
        <taxon>Tracheophyta</taxon>
        <taxon>Spermatophyta</taxon>
        <taxon>Magnoliopsida</taxon>
        <taxon>eudicotyledons</taxon>
        <taxon>Gunneridae</taxon>
        <taxon>Pentapetalae</taxon>
        <taxon>asterids</taxon>
        <taxon>lamiids</taxon>
        <taxon>Lamiales</taxon>
        <taxon>Oleaceae</taxon>
        <taxon>Forsythieae</taxon>
        <taxon>Forsythia</taxon>
    </lineage>
</organism>
<evidence type="ECO:0000256" key="4">
    <source>
        <dbReference type="SAM" id="MobiDB-lite"/>
    </source>
</evidence>
<protein>
    <submittedName>
        <fullName evidence="6">DEAD-box ATP-dependent RNA helicase 56</fullName>
    </submittedName>
</protein>
<evidence type="ECO:0000256" key="2">
    <source>
        <dbReference type="ARBA" id="ARBA00022806"/>
    </source>
</evidence>
<dbReference type="PROSITE" id="PS51192">
    <property type="entry name" value="HELICASE_ATP_BIND_1"/>
    <property type="match status" value="1"/>
</dbReference>
<feature type="region of interest" description="Disordered" evidence="4">
    <location>
        <begin position="1"/>
        <end position="29"/>
    </location>
</feature>
<dbReference type="InterPro" id="IPR011545">
    <property type="entry name" value="DEAD/DEAH_box_helicase_dom"/>
</dbReference>
<accession>A0ABD1SLL8</accession>
<sequence>MALPPTKPPDPPPSLPKNNTIDDGNTSPTTSTIEIRHIAADLGQNKSTQQTVGPDSRQVGPTIDFSHSIHTGPTLEAPLPAGPSHLSTAPSYISSLLPTPILSVSQSLDVSQPVGPATDLLQTSIFAYDYSLNDRLSTITGPTGSLPLAVGHYAESRSVIDPVYGSSLYDRLTISVGPTTTLAHSEFFDPLLDHMLATPRAGKTEEITDAAAGFVRFLPPSKSKTEVPRRTRSASTSPSARALSLGRSFPLSVSKAPSLETLKRDLKKGRGGGVGGGGQIEPVAGQVAALVLCHTRELAYQICHEFQRFSTYLPHIKVAVFECPHIVVGTPGRILALARDKDLSLRNVRHFILDECEAFHTG</sequence>
<evidence type="ECO:0000256" key="3">
    <source>
        <dbReference type="ARBA" id="ARBA00022884"/>
    </source>
</evidence>
<gene>
    <name evidence="6" type="ORF">Fot_34967</name>
</gene>
<comment type="caution">
    <text evidence="6">The sequence shown here is derived from an EMBL/GenBank/DDBJ whole genome shotgun (WGS) entry which is preliminary data.</text>
</comment>
<dbReference type="InterPro" id="IPR027417">
    <property type="entry name" value="P-loop_NTPase"/>
</dbReference>
<dbReference type="AlphaFoldDB" id="A0ABD1SLL8"/>
<dbReference type="PANTHER" id="PTHR47958">
    <property type="entry name" value="ATP-DEPENDENT RNA HELICASE DBP3"/>
    <property type="match status" value="1"/>
</dbReference>
<evidence type="ECO:0000259" key="5">
    <source>
        <dbReference type="PROSITE" id="PS51192"/>
    </source>
</evidence>
<dbReference type="Pfam" id="PF00270">
    <property type="entry name" value="DEAD"/>
    <property type="match status" value="1"/>
</dbReference>
<keyword evidence="7" id="KW-1185">Reference proteome</keyword>
<proteinExistence type="predicted"/>
<evidence type="ECO:0000313" key="6">
    <source>
        <dbReference type="EMBL" id="KAL2501119.1"/>
    </source>
</evidence>
<dbReference type="GO" id="GO:0003723">
    <property type="term" value="F:RNA binding"/>
    <property type="evidence" value="ECO:0007669"/>
    <property type="project" value="UniProtKB-KW"/>
</dbReference>
<evidence type="ECO:0000256" key="1">
    <source>
        <dbReference type="ARBA" id="ARBA00022801"/>
    </source>
</evidence>
<keyword evidence="1" id="KW-0378">Hydrolase</keyword>
<feature type="compositionally biased region" description="Polar residues" evidence="4">
    <location>
        <begin position="44"/>
        <end position="53"/>
    </location>
</feature>
<name>A0ABD1SLL8_9LAMI</name>
<dbReference type="Proteomes" id="UP001604277">
    <property type="component" value="Unassembled WGS sequence"/>
</dbReference>
<keyword evidence="3" id="KW-0694">RNA-binding</keyword>